<accession>A0ABY2PI89</accession>
<feature type="compositionally biased region" description="Basic and acidic residues" evidence="1">
    <location>
        <begin position="55"/>
        <end position="70"/>
    </location>
</feature>
<dbReference type="Proteomes" id="UP000306274">
    <property type="component" value="Unassembled WGS sequence"/>
</dbReference>
<evidence type="ECO:0000313" key="3">
    <source>
        <dbReference type="Proteomes" id="UP000306274"/>
    </source>
</evidence>
<keyword evidence="3" id="KW-1185">Reference proteome</keyword>
<sequence length="70" mass="7715">MPPPRPTGDSPTASPLDPPIYSDLLRHWRSSGRTVPGHRDPEWTRAAALPVWPDRPPRVSGSRDPRGGAR</sequence>
<proteinExistence type="predicted"/>
<feature type="region of interest" description="Disordered" evidence="1">
    <location>
        <begin position="1"/>
        <end position="70"/>
    </location>
</feature>
<protein>
    <submittedName>
        <fullName evidence="2">Uncharacterized protein</fullName>
    </submittedName>
</protein>
<evidence type="ECO:0000313" key="2">
    <source>
        <dbReference type="EMBL" id="TGZ10776.1"/>
    </source>
</evidence>
<dbReference type="EMBL" id="SRZK01000053">
    <property type="protein sequence ID" value="TGZ10776.1"/>
    <property type="molecule type" value="Genomic_DNA"/>
</dbReference>
<name>A0ABY2PI89_9ACTN</name>
<organism evidence="2 3">
    <name type="scientific">Streptomyces rhizosphaericola</name>
    <dbReference type="NCBI Taxonomy" id="2564098"/>
    <lineage>
        <taxon>Bacteria</taxon>
        <taxon>Bacillati</taxon>
        <taxon>Actinomycetota</taxon>
        <taxon>Actinomycetes</taxon>
        <taxon>Kitasatosporales</taxon>
        <taxon>Streptomycetaceae</taxon>
        <taxon>Streptomyces</taxon>
    </lineage>
</organism>
<comment type="caution">
    <text evidence="2">The sequence shown here is derived from an EMBL/GenBank/DDBJ whole genome shotgun (WGS) entry which is preliminary data.</text>
</comment>
<reference evidence="2 3" key="1">
    <citation type="submission" date="2019-04" db="EMBL/GenBank/DDBJ databases">
        <title>Streptomyces rhizosphaericola sp. nov., an actinobacterium isolated from the wheat rhizosphere.</title>
        <authorList>
            <person name="Vargas Hoyos H.A."/>
            <person name="Santos S.N."/>
            <person name="Genuario D.B."/>
            <person name="Melo I.S."/>
            <person name="Da Silva L.J."/>
            <person name="Da Silva F.S.P."/>
            <person name="Zucchi T.D."/>
        </authorList>
    </citation>
    <scope>NUCLEOTIDE SEQUENCE [LARGE SCALE GENOMIC DNA]</scope>
    <source>
        <strain evidence="2 3">1AS2c</strain>
    </source>
</reference>
<gene>
    <name evidence="2" type="ORF">E5Z02_08270</name>
</gene>
<evidence type="ECO:0000256" key="1">
    <source>
        <dbReference type="SAM" id="MobiDB-lite"/>
    </source>
</evidence>